<feature type="chain" id="PRO_5044864845" evidence="2">
    <location>
        <begin position="20"/>
        <end position="178"/>
    </location>
</feature>
<evidence type="ECO:0000313" key="4">
    <source>
        <dbReference type="Proteomes" id="UP001623348"/>
    </source>
</evidence>
<feature type="coiled-coil region" evidence="1">
    <location>
        <begin position="18"/>
        <end position="85"/>
    </location>
</feature>
<name>A0ABC9XFQ8_GRUJA</name>
<reference evidence="3 4" key="1">
    <citation type="submission" date="2024-06" db="EMBL/GenBank/DDBJ databases">
        <title>The draft genome of Grus japonensis, version 3.</title>
        <authorList>
            <person name="Nabeshima K."/>
            <person name="Suzuki S."/>
            <person name="Onuma M."/>
        </authorList>
    </citation>
    <scope>NUCLEOTIDE SEQUENCE [LARGE SCALE GENOMIC DNA]</scope>
    <source>
        <strain evidence="3 4">451A</strain>
    </source>
</reference>
<gene>
    <name evidence="3" type="ORF">GRJ2_002118600</name>
</gene>
<comment type="caution">
    <text evidence="3">The sequence shown here is derived from an EMBL/GenBank/DDBJ whole genome shotgun (WGS) entry which is preliminary data.</text>
</comment>
<dbReference type="SUPFAM" id="SSF90257">
    <property type="entry name" value="Myosin rod fragments"/>
    <property type="match status" value="1"/>
</dbReference>
<keyword evidence="1" id="KW-0175">Coiled coil</keyword>
<keyword evidence="4" id="KW-1185">Reference proteome</keyword>
<dbReference type="EMBL" id="BAAFJT010000015">
    <property type="protein sequence ID" value="GAB0196533.1"/>
    <property type="molecule type" value="Genomic_DNA"/>
</dbReference>
<accession>A0ABC9XFQ8</accession>
<keyword evidence="2" id="KW-0732">Signal</keyword>
<protein>
    <submittedName>
        <fullName evidence="3">Myosin-7B</fullName>
    </submittedName>
</protein>
<proteinExistence type="predicted"/>
<evidence type="ECO:0000313" key="3">
    <source>
        <dbReference type="EMBL" id="GAB0196533.1"/>
    </source>
</evidence>
<dbReference type="AlphaFoldDB" id="A0ABC9XFQ8"/>
<evidence type="ECO:0000256" key="2">
    <source>
        <dbReference type="SAM" id="SignalP"/>
    </source>
</evidence>
<organism evidence="3 4">
    <name type="scientific">Grus japonensis</name>
    <name type="common">Japanese crane</name>
    <name type="synonym">Red-crowned crane</name>
    <dbReference type="NCBI Taxonomy" id="30415"/>
    <lineage>
        <taxon>Eukaryota</taxon>
        <taxon>Metazoa</taxon>
        <taxon>Chordata</taxon>
        <taxon>Craniata</taxon>
        <taxon>Vertebrata</taxon>
        <taxon>Euteleostomi</taxon>
        <taxon>Archelosauria</taxon>
        <taxon>Archosauria</taxon>
        <taxon>Dinosauria</taxon>
        <taxon>Saurischia</taxon>
        <taxon>Theropoda</taxon>
        <taxon>Coelurosauria</taxon>
        <taxon>Aves</taxon>
        <taxon>Neognathae</taxon>
        <taxon>Neoaves</taxon>
        <taxon>Gruiformes</taxon>
        <taxon>Gruidae</taxon>
        <taxon>Grus</taxon>
    </lineage>
</organism>
<dbReference type="Proteomes" id="UP001623348">
    <property type="component" value="Unassembled WGS sequence"/>
</dbReference>
<sequence>MWWLWLRWQSLWRIPSVKAKLETDKQVTKAEMDDLSASMESLQKPKLNSDAHVHKMEDNLSEANAQLAEVDKSQAEINAIRLQAENSQLSWEHKEAQSTLHQIVHIKTSLISQAGDFKRQLDEESKAEESKLICTQLKLAQVKLTLTGEHEKEEFETTRYSDDMTLSRSRRLQHGGFK</sequence>
<feature type="signal peptide" evidence="2">
    <location>
        <begin position="1"/>
        <end position="19"/>
    </location>
</feature>
<evidence type="ECO:0000256" key="1">
    <source>
        <dbReference type="SAM" id="Coils"/>
    </source>
</evidence>